<accession>M7SDM9</accession>
<dbReference type="InterPro" id="IPR013785">
    <property type="entry name" value="Aldolase_TIM"/>
</dbReference>
<dbReference type="Proteomes" id="UP000012174">
    <property type="component" value="Unassembled WGS sequence"/>
</dbReference>
<dbReference type="PANTHER" id="PTHR43656">
    <property type="entry name" value="BINDING OXIDOREDUCTASE, PUTATIVE (AFU_ORTHOLOGUE AFUA_2G08260)-RELATED"/>
    <property type="match status" value="1"/>
</dbReference>
<keyword evidence="3" id="KW-0288">FMN</keyword>
<keyword evidence="7" id="KW-1185">Reference proteome</keyword>
<dbReference type="InterPro" id="IPR051799">
    <property type="entry name" value="NADH_flavin_oxidoreductase"/>
</dbReference>
<evidence type="ECO:0000259" key="5">
    <source>
        <dbReference type="Pfam" id="PF00724"/>
    </source>
</evidence>
<sequence>MAPPRFHGEETVDPSPLGQPLRFEFSGKTAPNRFLKAAMTERQSSWDATDLPKRGVPPPELVNLYRRWGEGGYGIVLTGNVMIDYDQLEAAGNPIIPGDAPFSGLRFERFRDLATAAKAHGSLVVMQVSHPGRQVHARINDHPISASDVQLEDNAFGTFAKPRPMEKPDFDAVIGGFAHAAEYAHRAGYDGIQLHGAHGYLLAQFLSPTTNKRTDQYGGKSIVNRGRIIIEIAEEIRRRVADASFSLSIKLNSVEFQDAGFTPEDCRDLCAELERAGFDWIELSGGTYQVFGFEHKKESTRRREAYFLEFAEMIVPQLQKTKAYVTGGLRTTAGMVGALKSVDGVGLGRSTAYEIDLARKILEEKVSGALDVLVGEDNYGLGIVASGTQMQLVGQDKQPLDLTREDHMQVFQKSMETWAQEMAANSDNTKYGYVGIKDFELQPYGTPYTEA</sequence>
<evidence type="ECO:0000256" key="3">
    <source>
        <dbReference type="ARBA" id="ARBA00022643"/>
    </source>
</evidence>
<keyword evidence="2" id="KW-0285">Flavoprotein</keyword>
<evidence type="ECO:0000256" key="2">
    <source>
        <dbReference type="ARBA" id="ARBA00022630"/>
    </source>
</evidence>
<feature type="domain" description="NADH:flavin oxidoreductase/NADH oxidase N-terminal" evidence="5">
    <location>
        <begin position="19"/>
        <end position="252"/>
    </location>
</feature>
<dbReference type="PANTHER" id="PTHR43656:SF5">
    <property type="entry name" value="NADH:FLAVIN OXIDOREDUCTASE_NADH OXIDASE N-TERMINAL DOMAIN-CONTAINING PROTEIN"/>
    <property type="match status" value="1"/>
</dbReference>
<dbReference type="GO" id="GO:0016491">
    <property type="term" value="F:oxidoreductase activity"/>
    <property type="evidence" value="ECO:0007669"/>
    <property type="project" value="UniProtKB-KW"/>
</dbReference>
<dbReference type="OrthoDB" id="1663137at2759"/>
<dbReference type="AlphaFoldDB" id="M7SDM9"/>
<organism evidence="6 7">
    <name type="scientific">Eutypa lata (strain UCR-EL1)</name>
    <name type="common">Grapevine dieback disease fungus</name>
    <name type="synonym">Eutypa armeniacae</name>
    <dbReference type="NCBI Taxonomy" id="1287681"/>
    <lineage>
        <taxon>Eukaryota</taxon>
        <taxon>Fungi</taxon>
        <taxon>Dikarya</taxon>
        <taxon>Ascomycota</taxon>
        <taxon>Pezizomycotina</taxon>
        <taxon>Sordariomycetes</taxon>
        <taxon>Xylariomycetidae</taxon>
        <taxon>Xylariales</taxon>
        <taxon>Diatrypaceae</taxon>
        <taxon>Eutypa</taxon>
    </lineage>
</organism>
<dbReference type="KEGG" id="ela:UCREL1_10793"/>
<dbReference type="SUPFAM" id="SSF51395">
    <property type="entry name" value="FMN-linked oxidoreductases"/>
    <property type="match status" value="1"/>
</dbReference>
<protein>
    <submittedName>
        <fullName evidence="6">Putative nadh oxidase protein</fullName>
    </submittedName>
</protein>
<evidence type="ECO:0000256" key="1">
    <source>
        <dbReference type="ARBA" id="ARBA00005979"/>
    </source>
</evidence>
<dbReference type="CDD" id="cd04733">
    <property type="entry name" value="OYE_like_2_FMN"/>
    <property type="match status" value="1"/>
</dbReference>
<dbReference type="GO" id="GO:0010181">
    <property type="term" value="F:FMN binding"/>
    <property type="evidence" value="ECO:0007669"/>
    <property type="project" value="InterPro"/>
</dbReference>
<dbReference type="HOGENOM" id="CLU_012153_6_3_1"/>
<dbReference type="Pfam" id="PF00724">
    <property type="entry name" value="Oxidored_FMN"/>
    <property type="match status" value="1"/>
</dbReference>
<evidence type="ECO:0000313" key="6">
    <source>
        <dbReference type="EMBL" id="EMR62277.1"/>
    </source>
</evidence>
<evidence type="ECO:0000313" key="7">
    <source>
        <dbReference type="Proteomes" id="UP000012174"/>
    </source>
</evidence>
<dbReference type="InterPro" id="IPR001155">
    <property type="entry name" value="OxRdtase_FMN_N"/>
</dbReference>
<dbReference type="EMBL" id="KB707460">
    <property type="protein sequence ID" value="EMR62277.1"/>
    <property type="molecule type" value="Genomic_DNA"/>
</dbReference>
<dbReference type="Gene3D" id="3.20.20.70">
    <property type="entry name" value="Aldolase class I"/>
    <property type="match status" value="1"/>
</dbReference>
<keyword evidence="4" id="KW-0560">Oxidoreductase</keyword>
<gene>
    <name evidence="6" type="ORF">UCREL1_10793</name>
</gene>
<proteinExistence type="inferred from homology"/>
<dbReference type="OMA" id="PKPMDEQ"/>
<comment type="similarity">
    <text evidence="1">Belongs to the NADH:flavin oxidoreductase/NADH oxidase family.</text>
</comment>
<name>M7SDM9_EUTLA</name>
<evidence type="ECO:0000256" key="4">
    <source>
        <dbReference type="ARBA" id="ARBA00023002"/>
    </source>
</evidence>
<reference evidence="7" key="1">
    <citation type="journal article" date="2013" name="Genome Announc.">
        <title>Draft genome sequence of the grapevine dieback fungus Eutypa lata UCR-EL1.</title>
        <authorList>
            <person name="Blanco-Ulate B."/>
            <person name="Rolshausen P.E."/>
            <person name="Cantu D."/>
        </authorList>
    </citation>
    <scope>NUCLEOTIDE SEQUENCE [LARGE SCALE GENOMIC DNA]</scope>
    <source>
        <strain evidence="7">UCR-EL1</strain>
    </source>
</reference>
<dbReference type="eggNOG" id="KOG0134">
    <property type="taxonomic scope" value="Eukaryota"/>
</dbReference>